<name>A0AAW1UYJ1_9CUCU</name>
<dbReference type="AlphaFoldDB" id="A0AAW1UYJ1"/>
<feature type="region of interest" description="Disordered" evidence="1">
    <location>
        <begin position="56"/>
        <end position="77"/>
    </location>
</feature>
<protein>
    <submittedName>
        <fullName evidence="2">Uncharacterized protein</fullName>
    </submittedName>
</protein>
<comment type="caution">
    <text evidence="2">The sequence shown here is derived from an EMBL/GenBank/DDBJ whole genome shotgun (WGS) entry which is preliminary data.</text>
</comment>
<keyword evidence="3" id="KW-1185">Reference proteome</keyword>
<reference evidence="2 3" key="1">
    <citation type="submission" date="2023-03" db="EMBL/GenBank/DDBJ databases">
        <title>Genome insight into feeding habits of ladybird beetles.</title>
        <authorList>
            <person name="Li H.-S."/>
            <person name="Huang Y.-H."/>
            <person name="Pang H."/>
        </authorList>
    </citation>
    <scope>NUCLEOTIDE SEQUENCE [LARGE SCALE GENOMIC DNA]</scope>
    <source>
        <strain evidence="2">SYSU_2023b</strain>
        <tissue evidence="2">Whole body</tissue>
    </source>
</reference>
<sequence length="77" mass="9113">MNQDVLCIQPPSLRPSGSFRSTRESIPSNSTKRCVPKMEERPCHFIKYRERSYSDIQRVDKRSHRSHGMNHTDLRLK</sequence>
<evidence type="ECO:0000256" key="1">
    <source>
        <dbReference type="SAM" id="MobiDB-lite"/>
    </source>
</evidence>
<feature type="compositionally biased region" description="Polar residues" evidence="1">
    <location>
        <begin position="18"/>
        <end position="32"/>
    </location>
</feature>
<organism evidence="2 3">
    <name type="scientific">Henosepilachna vigintioctopunctata</name>
    <dbReference type="NCBI Taxonomy" id="420089"/>
    <lineage>
        <taxon>Eukaryota</taxon>
        <taxon>Metazoa</taxon>
        <taxon>Ecdysozoa</taxon>
        <taxon>Arthropoda</taxon>
        <taxon>Hexapoda</taxon>
        <taxon>Insecta</taxon>
        <taxon>Pterygota</taxon>
        <taxon>Neoptera</taxon>
        <taxon>Endopterygota</taxon>
        <taxon>Coleoptera</taxon>
        <taxon>Polyphaga</taxon>
        <taxon>Cucujiformia</taxon>
        <taxon>Coccinelloidea</taxon>
        <taxon>Coccinellidae</taxon>
        <taxon>Epilachninae</taxon>
        <taxon>Epilachnini</taxon>
        <taxon>Henosepilachna</taxon>
    </lineage>
</organism>
<feature type="region of interest" description="Disordered" evidence="1">
    <location>
        <begin position="1"/>
        <end position="34"/>
    </location>
</feature>
<evidence type="ECO:0000313" key="3">
    <source>
        <dbReference type="Proteomes" id="UP001431783"/>
    </source>
</evidence>
<accession>A0AAW1UYJ1</accession>
<dbReference type="EMBL" id="JARQZJ010000121">
    <property type="protein sequence ID" value="KAK9888476.1"/>
    <property type="molecule type" value="Genomic_DNA"/>
</dbReference>
<dbReference type="Proteomes" id="UP001431783">
    <property type="component" value="Unassembled WGS sequence"/>
</dbReference>
<gene>
    <name evidence="2" type="ORF">WA026_000727</name>
</gene>
<evidence type="ECO:0000313" key="2">
    <source>
        <dbReference type="EMBL" id="KAK9888476.1"/>
    </source>
</evidence>
<proteinExistence type="predicted"/>